<dbReference type="Pfam" id="PF03717">
    <property type="entry name" value="PBP_dimer"/>
    <property type="match status" value="1"/>
</dbReference>
<feature type="domain" description="Penicillin-binding protein transpeptidase" evidence="11">
    <location>
        <begin position="786"/>
        <end position="920"/>
    </location>
</feature>
<comment type="subcellular location">
    <subcellularLocation>
        <location evidence="2">Cell membrane</location>
    </subcellularLocation>
    <subcellularLocation>
        <location evidence="1">Membrane</location>
        <topology evidence="1">Single-pass membrane protein</topology>
    </subcellularLocation>
</comment>
<evidence type="ECO:0000259" key="11">
    <source>
        <dbReference type="Pfam" id="PF00905"/>
    </source>
</evidence>
<sequence>MVNMKEKKKKFNRYTAFFLVIAIIYSVLGYKLLKLQVVKEEYYKERADMAALTEVPDPAPRGNIVDKKGVVLATNKQSYMLVYNETSDNEKYFFETMDKVFQLLKENKEQQEDDFELKINPFRFEFKTESESAKRIQEVRFKRDRGLNEAIERRLFPDKKDNITKFTNEQNDMVDKELLKISPEETYKLLVDKYEINPKKDFYNLLEQYKVNPQEAYKLILKRFNIKDSEQLKSQLDKYVKAKSKDAKAIFKDLISQYGIDKLEYDLELQRNYMIIKDTKRMQSYSGYKPVIIASNIEKNSAFIFLERLNDLPGIDVTNQPLRKYPFGELGSAFLGYISKISNNPEKYKEKGYDVSSDYIGTAGLEYVYEDRLRGSKGGRIVKLNKQGRVIEELGRREPYPGQTLQLTIDKDVQMAAETTLDKVMEDLRRNPNVSYDGVNTSNATRGAAVAINVKTGGVLALASRPGYDPNIFSTPGKLTTGEYNKFFNPDLEAFAKNYISARNLPVTMDELFPPMNNKDNKSGKVQRRDQYDIYPKPFFNYATSALTAPGSTFKPLTAIAGLEEGVITPTQKIYDKLIFTKYGYNGKDWNTESKGDLDVAGALACSNNYFFFSVGDGLYEKSLDTLASYAWKFGLGVDPKGKAKPSTGIEIPENFGQVFNVQSERNRSANVRMWNVYDDLKNIRKAKDGSGNEGIDIQIQNEDSEKIKDLKGKIQDTIKSQMRFKNVDNFSDTVKSLLKELVENTPALKNKKFTDGDISTALSKIYTQINAIDEETVRPGNVYNAAIGQGSNEFTPLQLANYVATIANGGNRYKVHLVDKFLDSNNNLIQEVKPEVIEKIDVKPETLKAVKEGMKKVTEDGTASALNNFPIENAGKTGSATFNEKLQDKIGRTSAAVFVGFAPYDNPEIAICIFVFDGGHGGELIPVAEAMYEQYFKDELKKKNYNFKYNYDK</sequence>
<evidence type="ECO:0000256" key="7">
    <source>
        <dbReference type="ARBA" id="ARBA00022984"/>
    </source>
</evidence>
<dbReference type="GO" id="GO:0071555">
    <property type="term" value="P:cell wall organization"/>
    <property type="evidence" value="ECO:0007669"/>
    <property type="project" value="UniProtKB-KW"/>
</dbReference>
<dbReference type="Gene3D" id="3.40.710.10">
    <property type="entry name" value="DD-peptidase/beta-lactamase superfamily"/>
    <property type="match status" value="2"/>
</dbReference>
<dbReference type="SUPFAM" id="SSF56519">
    <property type="entry name" value="Penicillin binding protein dimerisation domain"/>
    <property type="match status" value="1"/>
</dbReference>
<dbReference type="InterPro" id="IPR001460">
    <property type="entry name" value="PCN-bd_Tpept"/>
</dbReference>
<evidence type="ECO:0000313" key="14">
    <source>
        <dbReference type="Proteomes" id="UP000563151"/>
    </source>
</evidence>
<proteinExistence type="inferred from homology"/>
<protein>
    <submittedName>
        <fullName evidence="13">Penicillin-binding protein</fullName>
    </submittedName>
</protein>
<evidence type="ECO:0000256" key="3">
    <source>
        <dbReference type="ARBA" id="ARBA00007171"/>
    </source>
</evidence>
<keyword evidence="4" id="KW-1003">Cell membrane</keyword>
<gene>
    <name evidence="13" type="ORF">HGG79_05935</name>
</gene>
<evidence type="ECO:0000256" key="10">
    <source>
        <dbReference type="ARBA" id="ARBA00023316"/>
    </source>
</evidence>
<keyword evidence="6" id="KW-0133">Cell shape</keyword>
<name>A0A923IZG3_CLOTT</name>
<dbReference type="InterPro" id="IPR012338">
    <property type="entry name" value="Beta-lactam/transpept-like"/>
</dbReference>
<reference evidence="13 14" key="1">
    <citation type="submission" date="2020-04" db="EMBL/GenBank/DDBJ databases">
        <title>Genomic insights into acetone-butanol-ethanol (ABE) fermentation by sequencing solventogenic clostridia strains.</title>
        <authorList>
            <person name="Brown S."/>
        </authorList>
    </citation>
    <scope>NUCLEOTIDE SEQUENCE [LARGE SCALE GENOMIC DNA]</scope>
    <source>
        <strain evidence="13 14">DJ011</strain>
    </source>
</reference>
<dbReference type="SUPFAM" id="SSF56601">
    <property type="entry name" value="beta-lactamase/transpeptidase-like"/>
    <property type="match status" value="1"/>
</dbReference>
<keyword evidence="5" id="KW-0812">Transmembrane</keyword>
<dbReference type="GO" id="GO:0005886">
    <property type="term" value="C:plasma membrane"/>
    <property type="evidence" value="ECO:0007669"/>
    <property type="project" value="UniProtKB-SubCell"/>
</dbReference>
<accession>A0A923IZG3</accession>
<feature type="domain" description="Penicillin-binding protein dimerisation" evidence="12">
    <location>
        <begin position="57"/>
        <end position="394"/>
    </location>
</feature>
<keyword evidence="9" id="KW-0472">Membrane</keyword>
<dbReference type="PANTHER" id="PTHR30627:SF2">
    <property type="entry name" value="PEPTIDOGLYCAN D,D-TRANSPEPTIDASE MRDA"/>
    <property type="match status" value="1"/>
</dbReference>
<evidence type="ECO:0000256" key="9">
    <source>
        <dbReference type="ARBA" id="ARBA00023136"/>
    </source>
</evidence>
<evidence type="ECO:0000256" key="8">
    <source>
        <dbReference type="ARBA" id="ARBA00022989"/>
    </source>
</evidence>
<dbReference type="Proteomes" id="UP000563151">
    <property type="component" value="Unassembled WGS sequence"/>
</dbReference>
<evidence type="ECO:0000256" key="4">
    <source>
        <dbReference type="ARBA" id="ARBA00022475"/>
    </source>
</evidence>
<dbReference type="GO" id="GO:0008360">
    <property type="term" value="P:regulation of cell shape"/>
    <property type="evidence" value="ECO:0007669"/>
    <property type="project" value="UniProtKB-KW"/>
</dbReference>
<dbReference type="InterPro" id="IPR005311">
    <property type="entry name" value="PBP_dimer"/>
</dbReference>
<evidence type="ECO:0000259" key="12">
    <source>
        <dbReference type="Pfam" id="PF03717"/>
    </source>
</evidence>
<evidence type="ECO:0000256" key="1">
    <source>
        <dbReference type="ARBA" id="ARBA00004167"/>
    </source>
</evidence>
<keyword evidence="8" id="KW-1133">Transmembrane helix</keyword>
<evidence type="ECO:0000256" key="5">
    <source>
        <dbReference type="ARBA" id="ARBA00022692"/>
    </source>
</evidence>
<evidence type="ECO:0000256" key="2">
    <source>
        <dbReference type="ARBA" id="ARBA00004236"/>
    </source>
</evidence>
<comment type="similarity">
    <text evidence="3">Belongs to the transpeptidase family.</text>
</comment>
<dbReference type="AlphaFoldDB" id="A0A923IZG3"/>
<feature type="domain" description="Penicillin-binding protein transpeptidase" evidence="11">
    <location>
        <begin position="447"/>
        <end position="655"/>
    </location>
</feature>
<comment type="caution">
    <text evidence="13">The sequence shown here is derived from an EMBL/GenBank/DDBJ whole genome shotgun (WGS) entry which is preliminary data.</text>
</comment>
<dbReference type="EMBL" id="JAAZWO010000005">
    <property type="protein sequence ID" value="MBC2397316.1"/>
    <property type="molecule type" value="Genomic_DNA"/>
</dbReference>
<dbReference type="GO" id="GO:0008658">
    <property type="term" value="F:penicillin binding"/>
    <property type="evidence" value="ECO:0007669"/>
    <property type="project" value="InterPro"/>
</dbReference>
<dbReference type="Gene3D" id="3.90.1310.10">
    <property type="entry name" value="Penicillin-binding protein 2a (Domain 2)"/>
    <property type="match status" value="2"/>
</dbReference>
<evidence type="ECO:0000313" key="13">
    <source>
        <dbReference type="EMBL" id="MBC2397316.1"/>
    </source>
</evidence>
<dbReference type="GO" id="GO:0009252">
    <property type="term" value="P:peptidoglycan biosynthetic process"/>
    <property type="evidence" value="ECO:0007669"/>
    <property type="project" value="UniProtKB-KW"/>
</dbReference>
<organism evidence="13 14">
    <name type="scientific">Clostridium tetanomorphum</name>
    <dbReference type="NCBI Taxonomy" id="1553"/>
    <lineage>
        <taxon>Bacteria</taxon>
        <taxon>Bacillati</taxon>
        <taxon>Bacillota</taxon>
        <taxon>Clostridia</taxon>
        <taxon>Eubacteriales</taxon>
        <taxon>Clostridiaceae</taxon>
        <taxon>Clostridium</taxon>
    </lineage>
</organism>
<keyword evidence="7" id="KW-0573">Peptidoglycan synthesis</keyword>
<keyword evidence="10" id="KW-0961">Cell wall biogenesis/degradation</keyword>
<dbReference type="InterPro" id="IPR050515">
    <property type="entry name" value="Beta-lactam/transpept"/>
</dbReference>
<dbReference type="PANTHER" id="PTHR30627">
    <property type="entry name" value="PEPTIDOGLYCAN D,D-TRANSPEPTIDASE"/>
    <property type="match status" value="1"/>
</dbReference>
<dbReference type="InterPro" id="IPR036138">
    <property type="entry name" value="PBP_dimer_sf"/>
</dbReference>
<keyword evidence="14" id="KW-1185">Reference proteome</keyword>
<dbReference type="GO" id="GO:0071972">
    <property type="term" value="F:peptidoglycan L,D-transpeptidase activity"/>
    <property type="evidence" value="ECO:0007669"/>
    <property type="project" value="TreeGrafter"/>
</dbReference>
<dbReference type="Pfam" id="PF00905">
    <property type="entry name" value="Transpeptidase"/>
    <property type="match status" value="2"/>
</dbReference>
<evidence type="ECO:0000256" key="6">
    <source>
        <dbReference type="ARBA" id="ARBA00022960"/>
    </source>
</evidence>